<dbReference type="EMBL" id="JXTB01000272">
    <property type="protein sequence ID" value="PON48692.1"/>
    <property type="molecule type" value="Genomic_DNA"/>
</dbReference>
<accession>A0A2P5BIR9</accession>
<evidence type="ECO:0000313" key="2">
    <source>
        <dbReference type="Proteomes" id="UP000237105"/>
    </source>
</evidence>
<gene>
    <name evidence="1" type="ORF">PanWU01x14_235690</name>
</gene>
<keyword evidence="2" id="KW-1185">Reference proteome</keyword>
<sequence length="128" mass="15329">MCWLQSCLSVQNSIHKKQSQMCTWKIPPYLLHESPKLSFSNYTKASYKTSIHKKQHKHYQIHITANKFKSKFYSPPSLTRKHHAKTNRVQEHINEETQIRERKKPLYANWITCIVYISDQRNIQSNRS</sequence>
<proteinExistence type="predicted"/>
<evidence type="ECO:0000313" key="1">
    <source>
        <dbReference type="EMBL" id="PON48692.1"/>
    </source>
</evidence>
<dbReference type="AlphaFoldDB" id="A0A2P5BIR9"/>
<comment type="caution">
    <text evidence="1">The sequence shown here is derived from an EMBL/GenBank/DDBJ whole genome shotgun (WGS) entry which is preliminary data.</text>
</comment>
<feature type="non-terminal residue" evidence="1">
    <location>
        <position position="128"/>
    </location>
</feature>
<reference evidence="2" key="1">
    <citation type="submission" date="2016-06" db="EMBL/GenBank/DDBJ databases">
        <title>Parallel loss of symbiosis genes in relatives of nitrogen-fixing non-legume Parasponia.</title>
        <authorList>
            <person name="Van Velzen R."/>
            <person name="Holmer R."/>
            <person name="Bu F."/>
            <person name="Rutten L."/>
            <person name="Van Zeijl A."/>
            <person name="Liu W."/>
            <person name="Santuari L."/>
            <person name="Cao Q."/>
            <person name="Sharma T."/>
            <person name="Shen D."/>
            <person name="Roswanjaya Y."/>
            <person name="Wardhani T."/>
            <person name="Kalhor M.S."/>
            <person name="Jansen J."/>
            <person name="Van den Hoogen J."/>
            <person name="Gungor B."/>
            <person name="Hartog M."/>
            <person name="Hontelez J."/>
            <person name="Verver J."/>
            <person name="Yang W.-C."/>
            <person name="Schijlen E."/>
            <person name="Repin R."/>
            <person name="Schilthuizen M."/>
            <person name="Schranz E."/>
            <person name="Heidstra R."/>
            <person name="Miyata K."/>
            <person name="Fedorova E."/>
            <person name="Kohlen W."/>
            <person name="Bisseling T."/>
            <person name="Smit S."/>
            <person name="Geurts R."/>
        </authorList>
    </citation>
    <scope>NUCLEOTIDE SEQUENCE [LARGE SCALE GENOMIC DNA]</scope>
    <source>
        <strain evidence="2">cv. WU1-14</strain>
    </source>
</reference>
<dbReference type="Proteomes" id="UP000237105">
    <property type="component" value="Unassembled WGS sequence"/>
</dbReference>
<organism evidence="1 2">
    <name type="scientific">Parasponia andersonii</name>
    <name type="common">Sponia andersonii</name>
    <dbReference type="NCBI Taxonomy" id="3476"/>
    <lineage>
        <taxon>Eukaryota</taxon>
        <taxon>Viridiplantae</taxon>
        <taxon>Streptophyta</taxon>
        <taxon>Embryophyta</taxon>
        <taxon>Tracheophyta</taxon>
        <taxon>Spermatophyta</taxon>
        <taxon>Magnoliopsida</taxon>
        <taxon>eudicotyledons</taxon>
        <taxon>Gunneridae</taxon>
        <taxon>Pentapetalae</taxon>
        <taxon>rosids</taxon>
        <taxon>fabids</taxon>
        <taxon>Rosales</taxon>
        <taxon>Cannabaceae</taxon>
        <taxon>Parasponia</taxon>
    </lineage>
</organism>
<name>A0A2P5BIR9_PARAD</name>
<dbReference type="OrthoDB" id="10347383at2759"/>
<protein>
    <submittedName>
        <fullName evidence="1">Uncharacterized protein</fullName>
    </submittedName>
</protein>